<sequence>MNCQWLLIIVFLWASGVAASEKAVDKINKNLLRPDIQGFLSGRQHGELDKLLARRALVKNDGYRCGDLAEKEQRVVCQLIELGDAAATQDMRSWAEKYRAFKKAIAEHDISVGRWNPYFSEINDEGLDRLSKVLPLEVIGEPTLFLPYRDGGQRVFGEQRVTMLTDTQGNEWVLDTGASHTLINADAAKKLNAQLLPGIQATLTSFHSNGHQQLQLAVIDRLNFENLSLKNVVVYVYSGESIIGLDLLKKVGRVAVANQGLSRLSIEDFDAQFRKCKVPVYLGSNIFATQQFLFLGVSIEQKKHYAVLDTGIGGYLKRRASLDGDQAKFKNFDYNKDGVNASMGYYITRNVPIQIADLSKTVPVMDVFDTNYPAPLLLGTDALSDFDLLMDYGSRRACLSERFNRPS</sequence>
<dbReference type="AlphaFoldDB" id="A0A2S9ETA2"/>
<evidence type="ECO:0000313" key="3">
    <source>
        <dbReference type="Proteomes" id="UP000238045"/>
    </source>
</evidence>
<gene>
    <name evidence="2" type="ORF">CQZ99_12020</name>
</gene>
<keyword evidence="1" id="KW-0732">Signal</keyword>
<evidence type="ECO:0000256" key="1">
    <source>
        <dbReference type="SAM" id="SignalP"/>
    </source>
</evidence>
<keyword evidence="3" id="KW-1185">Reference proteome</keyword>
<dbReference type="EMBL" id="PCQL01000010">
    <property type="protein sequence ID" value="PRC19031.1"/>
    <property type="molecule type" value="Genomic_DNA"/>
</dbReference>
<dbReference type="CDD" id="cd05483">
    <property type="entry name" value="retropepsin_like_bacteria"/>
    <property type="match status" value="1"/>
</dbReference>
<organism evidence="2 3">
    <name type="scientific">Pseudomonas poae</name>
    <dbReference type="NCBI Taxonomy" id="200451"/>
    <lineage>
        <taxon>Bacteria</taxon>
        <taxon>Pseudomonadati</taxon>
        <taxon>Pseudomonadota</taxon>
        <taxon>Gammaproteobacteria</taxon>
        <taxon>Pseudomonadales</taxon>
        <taxon>Pseudomonadaceae</taxon>
        <taxon>Pseudomonas</taxon>
    </lineage>
</organism>
<dbReference type="InterPro" id="IPR021109">
    <property type="entry name" value="Peptidase_aspartic_dom_sf"/>
</dbReference>
<evidence type="ECO:0008006" key="4">
    <source>
        <dbReference type="Google" id="ProtNLM"/>
    </source>
</evidence>
<dbReference type="RefSeq" id="WP_105696904.1">
    <property type="nucleotide sequence ID" value="NZ_CP159260.1"/>
</dbReference>
<dbReference type="Gene3D" id="2.40.70.10">
    <property type="entry name" value="Acid Proteases"/>
    <property type="match status" value="2"/>
</dbReference>
<comment type="caution">
    <text evidence="2">The sequence shown here is derived from an EMBL/GenBank/DDBJ whole genome shotgun (WGS) entry which is preliminary data.</text>
</comment>
<name>A0A2S9ETA2_9PSED</name>
<dbReference type="Proteomes" id="UP000238045">
    <property type="component" value="Unassembled WGS sequence"/>
</dbReference>
<accession>A0A2S9ETA2</accession>
<proteinExistence type="predicted"/>
<feature type="chain" id="PRO_5015530319" description="Aspartyl protease" evidence="1">
    <location>
        <begin position="20"/>
        <end position="407"/>
    </location>
</feature>
<protein>
    <recommendedName>
        <fullName evidence="4">Aspartyl protease</fullName>
    </recommendedName>
</protein>
<feature type="signal peptide" evidence="1">
    <location>
        <begin position="1"/>
        <end position="19"/>
    </location>
</feature>
<dbReference type="InterPro" id="IPR034122">
    <property type="entry name" value="Retropepsin-like_bacterial"/>
</dbReference>
<evidence type="ECO:0000313" key="2">
    <source>
        <dbReference type="EMBL" id="PRC19031.1"/>
    </source>
</evidence>
<dbReference type="SUPFAM" id="SSF50630">
    <property type="entry name" value="Acid proteases"/>
    <property type="match status" value="1"/>
</dbReference>
<reference evidence="2 3" key="1">
    <citation type="submission" date="2017-09" db="EMBL/GenBank/DDBJ databases">
        <title>Genomic, metabolic, and phenotypic characteristics of bacterial isolates from the natural microbiome of the model nematode Caenorhabditis elegans.</title>
        <authorList>
            <person name="Zimmermann J."/>
            <person name="Obeng N."/>
            <person name="Yang W."/>
            <person name="Obeng O."/>
            <person name="Kissoyan K."/>
            <person name="Pees B."/>
            <person name="Dirksen P."/>
            <person name="Hoppner M."/>
            <person name="Franke A."/>
            <person name="Rosenstiel P."/>
            <person name="Leippe M."/>
            <person name="Dierking K."/>
            <person name="Kaleta C."/>
            <person name="Schulenburg H."/>
        </authorList>
    </citation>
    <scope>NUCLEOTIDE SEQUENCE [LARGE SCALE GENOMIC DNA]</scope>
    <source>
        <strain evidence="2 3">MYb117</strain>
    </source>
</reference>
<dbReference type="Pfam" id="PF13650">
    <property type="entry name" value="Asp_protease_2"/>
    <property type="match status" value="1"/>
</dbReference>